<organism evidence="2 3">
    <name type="scientific">Parvicella tangerina</name>
    <dbReference type="NCBI Taxonomy" id="2829795"/>
    <lineage>
        <taxon>Bacteria</taxon>
        <taxon>Pseudomonadati</taxon>
        <taxon>Bacteroidota</taxon>
        <taxon>Flavobacteriia</taxon>
        <taxon>Flavobacteriales</taxon>
        <taxon>Parvicellaceae</taxon>
        <taxon>Parvicella</taxon>
    </lineage>
</organism>
<proteinExistence type="predicted"/>
<protein>
    <submittedName>
        <fullName evidence="2">Uncharacterized protein</fullName>
    </submittedName>
</protein>
<feature type="signal peptide" evidence="1">
    <location>
        <begin position="1"/>
        <end position="22"/>
    </location>
</feature>
<feature type="chain" id="PRO_5036793743" evidence="1">
    <location>
        <begin position="23"/>
        <end position="211"/>
    </location>
</feature>
<dbReference type="RefSeq" id="WP_258542866.1">
    <property type="nucleotide sequence ID" value="NZ_OU015584.1"/>
</dbReference>
<reference evidence="2" key="1">
    <citation type="submission" date="2021-04" db="EMBL/GenBank/DDBJ databases">
        <authorList>
            <person name="Rodrigo-Torres L."/>
            <person name="Arahal R. D."/>
            <person name="Lucena T."/>
        </authorList>
    </citation>
    <scope>NUCLEOTIDE SEQUENCE</scope>
    <source>
        <strain evidence="2">AS29M-1</strain>
    </source>
</reference>
<dbReference type="Proteomes" id="UP000683507">
    <property type="component" value="Chromosome"/>
</dbReference>
<dbReference type="KEGG" id="ptan:CRYO30217_02651"/>
<accession>A0A916NCE0</accession>
<dbReference type="EMBL" id="OU015584">
    <property type="protein sequence ID" value="CAG5085105.1"/>
    <property type="molecule type" value="Genomic_DNA"/>
</dbReference>
<keyword evidence="3" id="KW-1185">Reference proteome</keyword>
<gene>
    <name evidence="2" type="ORF">CRYO30217_02651</name>
</gene>
<name>A0A916NCE0_9FLAO</name>
<evidence type="ECO:0000313" key="2">
    <source>
        <dbReference type="EMBL" id="CAG5085105.1"/>
    </source>
</evidence>
<evidence type="ECO:0000256" key="1">
    <source>
        <dbReference type="SAM" id="SignalP"/>
    </source>
</evidence>
<evidence type="ECO:0000313" key="3">
    <source>
        <dbReference type="Proteomes" id="UP000683507"/>
    </source>
</evidence>
<dbReference type="AlphaFoldDB" id="A0A916NCE0"/>
<keyword evidence="1" id="KW-0732">Signal</keyword>
<sequence length="211" mass="24354">MRLSKIGILALSFLLFSTGVSAQLIGKKKNETEMETDGKAEFDKGVQEARETARKKLVPYKYDGTKSTYFSYKSYTYAKEVEVVTLEKTDYKICFNSNMVTADKIGVKIYDKPQDGKGRILLYEKEDIGGNEFEVNLEDLNETFKTKKKEMWPKEKHDLVDKMRLKRLYVNYIIPAVEREMETVEDDYGNQKKTTVIQYSAIVLAVGYLNL</sequence>